<proteinExistence type="predicted"/>
<protein>
    <submittedName>
        <fullName evidence="2">Unannotated protein</fullName>
    </submittedName>
</protein>
<dbReference type="SUPFAM" id="SSF52402">
    <property type="entry name" value="Adenine nucleotide alpha hydrolases-like"/>
    <property type="match status" value="1"/>
</dbReference>
<dbReference type="CDD" id="cd23659">
    <property type="entry name" value="USP_At3g01520-like"/>
    <property type="match status" value="1"/>
</dbReference>
<dbReference type="InterPro" id="IPR006015">
    <property type="entry name" value="Universal_stress_UspA"/>
</dbReference>
<sequence length="146" mass="15431">MSKVRKIIVGVDGSESSLTALLWALGEARLRNTEVEVIHSWSLTPMVDPMGFASFVPIEELSVAATNVVDDMMKKVAEFVGPTKVTTKIARGPAAAALIESAKDAELLVVGRRGHGGFMGLLLGSVAQQVAHHGPCPVVIVSDENK</sequence>
<evidence type="ECO:0000259" key="1">
    <source>
        <dbReference type="Pfam" id="PF00582"/>
    </source>
</evidence>
<organism evidence="2">
    <name type="scientific">freshwater metagenome</name>
    <dbReference type="NCBI Taxonomy" id="449393"/>
    <lineage>
        <taxon>unclassified sequences</taxon>
        <taxon>metagenomes</taxon>
        <taxon>ecological metagenomes</taxon>
    </lineage>
</organism>
<gene>
    <name evidence="2" type="ORF">UFOPK1826_01335</name>
</gene>
<dbReference type="PANTHER" id="PTHR46553">
    <property type="entry name" value="ADENINE NUCLEOTIDE ALPHA HYDROLASES-LIKE SUPERFAMILY PROTEIN"/>
    <property type="match status" value="1"/>
</dbReference>
<evidence type="ECO:0000313" key="2">
    <source>
        <dbReference type="EMBL" id="CAB4612205.1"/>
    </source>
</evidence>
<accession>A0A6J6HLK1</accession>
<name>A0A6J6HLK1_9ZZZZ</name>
<dbReference type="Pfam" id="PF00582">
    <property type="entry name" value="Usp"/>
    <property type="match status" value="1"/>
</dbReference>
<feature type="domain" description="UspA" evidence="1">
    <location>
        <begin position="4"/>
        <end position="141"/>
    </location>
</feature>
<dbReference type="EMBL" id="CAEZUN010000207">
    <property type="protein sequence ID" value="CAB4612205.1"/>
    <property type="molecule type" value="Genomic_DNA"/>
</dbReference>
<dbReference type="AlphaFoldDB" id="A0A6J6HLK1"/>
<dbReference type="InterPro" id="IPR006016">
    <property type="entry name" value="UspA"/>
</dbReference>
<dbReference type="PRINTS" id="PR01438">
    <property type="entry name" value="UNVRSLSTRESS"/>
</dbReference>
<dbReference type="Gene3D" id="3.40.50.620">
    <property type="entry name" value="HUPs"/>
    <property type="match status" value="1"/>
</dbReference>
<reference evidence="2" key="1">
    <citation type="submission" date="2020-05" db="EMBL/GenBank/DDBJ databases">
        <authorList>
            <person name="Chiriac C."/>
            <person name="Salcher M."/>
            <person name="Ghai R."/>
            <person name="Kavagutti S V."/>
        </authorList>
    </citation>
    <scope>NUCLEOTIDE SEQUENCE</scope>
</reference>
<dbReference type="InterPro" id="IPR014729">
    <property type="entry name" value="Rossmann-like_a/b/a_fold"/>
</dbReference>
<dbReference type="PANTHER" id="PTHR46553:SF3">
    <property type="entry name" value="ADENINE NUCLEOTIDE ALPHA HYDROLASES-LIKE SUPERFAMILY PROTEIN"/>
    <property type="match status" value="1"/>
</dbReference>